<dbReference type="RefSeq" id="WP_400256641.1">
    <property type="nucleotide sequence ID" value="NZ_CAYAYE010000018.1"/>
</dbReference>
<dbReference type="AlphaFoldDB" id="A0A8J8PFZ8"/>
<sequence length="498" mass="54347">MSYDTHGYDLVLEANEKTLNSMASSAFHSSYFTSFKGTARFRSFNVPYTISLSEPPYVELRKGKAGLRLALHITSGILTADTVAYFDILVGPGIKVRNISIEDAKFWGRSSGPIAIAILNVIINALPLQKLLHLDSLDADMSLSVLVPASMLAGSPKFNISAPYLASFNGSLAAALCLNECSLGIKTDLESFTGENDLSASISEVALNDMLKDIWPNLVSPIVEEGKIESDSNDFISWLKQVSGIRRPFWGGSRAKVDYHAEIRPAMPKMRITDNVEIYDADMNLKIHAVASMPKPFSSKDMTIYDLDTDAKAVVNNAIVKIYAENDKLFAKVSKIAFSIDAPGSFPNLILKVARSRLEEKILNMDPVDITAIFERKLSADLPFQPEFLVKGTSVSSGILTIRSDISFDKLFPTSYPFIADVSSGVVHRATCPGVAAVRGADRLGYASLGDAFGDGYKGSRDCLKRYQSYGSVAVPDINVGRTDETLENIETESLQME</sequence>
<reference evidence="1" key="1">
    <citation type="submission" date="2016-03" db="EMBL/GenBank/DDBJ databases">
        <authorList>
            <person name="Borrel G."/>
            <person name="Mccann A."/>
            <person name="O'Toole P.W."/>
        </authorList>
    </citation>
    <scope>NUCLEOTIDE SEQUENCE</scope>
    <source>
        <strain evidence="1">183</strain>
    </source>
</reference>
<proteinExistence type="predicted"/>
<accession>A0A8J8PFZ8</accession>
<comment type="caution">
    <text evidence="1">The sequence shown here is derived from an EMBL/GenBank/DDBJ whole genome shotgun (WGS) entry which is preliminary data.</text>
</comment>
<evidence type="ECO:0000313" key="1">
    <source>
        <dbReference type="EMBL" id="TQS83637.1"/>
    </source>
</evidence>
<gene>
    <name evidence="1" type="ORF">A3207_08625</name>
</gene>
<dbReference type="EMBL" id="LVVT01000008">
    <property type="protein sequence ID" value="TQS83637.1"/>
    <property type="molecule type" value="Genomic_DNA"/>
</dbReference>
<dbReference type="Proteomes" id="UP000752814">
    <property type="component" value="Unassembled WGS sequence"/>
</dbReference>
<protein>
    <submittedName>
        <fullName evidence="1">Uncharacterized protein</fullName>
    </submittedName>
</protein>
<name>A0A8J8PFZ8_9ARCH</name>
<evidence type="ECO:0000313" key="2">
    <source>
        <dbReference type="Proteomes" id="UP000752814"/>
    </source>
</evidence>
<organism evidence="1 2">
    <name type="scientific">Candidatus Methanomassiliicoccus intestinalis</name>
    <dbReference type="NCBI Taxonomy" id="1406512"/>
    <lineage>
        <taxon>Archaea</taxon>
        <taxon>Methanobacteriati</taxon>
        <taxon>Thermoplasmatota</taxon>
        <taxon>Thermoplasmata</taxon>
        <taxon>Methanomassiliicoccales</taxon>
        <taxon>Methanomassiliicoccaceae</taxon>
        <taxon>Methanomassiliicoccus</taxon>
    </lineage>
</organism>